<gene>
    <name evidence="6" type="ordered locus">TKWG_00090</name>
</gene>
<dbReference type="EMBL" id="CP003555">
    <property type="protein sequence ID" value="AFK60750.1"/>
    <property type="molecule type" value="Genomic_DNA"/>
</dbReference>
<dbReference type="KEGG" id="aka:TKWG_00090"/>
<evidence type="ECO:0000313" key="6">
    <source>
        <dbReference type="EMBL" id="AFK60750.1"/>
    </source>
</evidence>
<dbReference type="InterPro" id="IPR006913">
    <property type="entry name" value="CENP-V/GFA"/>
</dbReference>
<reference evidence="6 7" key="1">
    <citation type="journal article" date="2011" name="J. Bacteriol.">
        <title>Whole-genome shotgun sequencing of the sulfur-oxidizing chemoautotroph Tetrathiobacter kashmirensis.</title>
        <authorList>
            <person name="Ghosh W."/>
            <person name="George A."/>
            <person name="Agarwal A."/>
            <person name="Raj P."/>
            <person name="Alam M."/>
            <person name="Pyne P."/>
            <person name="Das Gupta S.K."/>
        </authorList>
    </citation>
    <scope>NUCLEOTIDE SEQUENCE [LARGE SCALE GENOMIC DNA]</scope>
    <source>
        <strain evidence="6 7">WT001</strain>
    </source>
</reference>
<feature type="domain" description="CENP-V/GFA" evidence="5">
    <location>
        <begin position="6"/>
        <end position="124"/>
    </location>
</feature>
<name>I3U6W2_ADVKW</name>
<dbReference type="PROSITE" id="PS51891">
    <property type="entry name" value="CENP_V_GFA"/>
    <property type="match status" value="1"/>
</dbReference>
<protein>
    <submittedName>
        <fullName evidence="6">Glutathione-dependent formaldehyde-activating GFA</fullName>
    </submittedName>
</protein>
<evidence type="ECO:0000256" key="3">
    <source>
        <dbReference type="ARBA" id="ARBA00022833"/>
    </source>
</evidence>
<keyword evidence="3" id="KW-0862">Zinc</keyword>
<dbReference type="InterPro" id="IPR011057">
    <property type="entry name" value="Mss4-like_sf"/>
</dbReference>
<dbReference type="Pfam" id="PF04828">
    <property type="entry name" value="GFA"/>
    <property type="match status" value="1"/>
</dbReference>
<keyword evidence="7" id="KW-1185">Reference proteome</keyword>
<dbReference type="SUPFAM" id="SSF51316">
    <property type="entry name" value="Mss4-like"/>
    <property type="match status" value="1"/>
</dbReference>
<evidence type="ECO:0000313" key="7">
    <source>
        <dbReference type="Proteomes" id="UP000005267"/>
    </source>
</evidence>
<keyword evidence="4" id="KW-0456">Lyase</keyword>
<sequence length="133" mass="14625">MSSSIHRATCSCRKVELICTGEPRRVYACACTECQRCTGTAFSYRAIYPQAAIVSKKGEIKSWRRTGPSGGWLEQHFCTTCGSVIFMTAQGLKDAISLSVGCLEEPGFPAPQMLHLPQRRHQWLCLDGIPEAG</sequence>
<dbReference type="AlphaFoldDB" id="I3U6W2"/>
<evidence type="ECO:0000256" key="4">
    <source>
        <dbReference type="ARBA" id="ARBA00023239"/>
    </source>
</evidence>
<dbReference type="Gene3D" id="3.90.1590.10">
    <property type="entry name" value="glutathione-dependent formaldehyde- activating enzyme (gfa)"/>
    <property type="match status" value="1"/>
</dbReference>
<evidence type="ECO:0000259" key="5">
    <source>
        <dbReference type="PROSITE" id="PS51891"/>
    </source>
</evidence>
<dbReference type="PANTHER" id="PTHR33337">
    <property type="entry name" value="GFA DOMAIN-CONTAINING PROTEIN"/>
    <property type="match status" value="1"/>
</dbReference>
<keyword evidence="2" id="KW-0479">Metal-binding</keyword>
<organism evidence="6 7">
    <name type="scientific">Advenella kashmirensis (strain DSM 17095 / LMG 22695 / WT001)</name>
    <name type="common">Tetrathiobacter kashmirensis</name>
    <dbReference type="NCBI Taxonomy" id="1036672"/>
    <lineage>
        <taxon>Bacteria</taxon>
        <taxon>Pseudomonadati</taxon>
        <taxon>Pseudomonadota</taxon>
        <taxon>Betaproteobacteria</taxon>
        <taxon>Burkholderiales</taxon>
        <taxon>Alcaligenaceae</taxon>
    </lineage>
</organism>
<dbReference type="PANTHER" id="PTHR33337:SF40">
    <property type="entry name" value="CENP-V_GFA DOMAIN-CONTAINING PROTEIN-RELATED"/>
    <property type="match status" value="1"/>
</dbReference>
<dbReference type="STRING" id="1036672.TKWG_00090"/>
<dbReference type="GO" id="GO:0046872">
    <property type="term" value="F:metal ion binding"/>
    <property type="evidence" value="ECO:0007669"/>
    <property type="project" value="UniProtKB-KW"/>
</dbReference>
<proteinExistence type="inferred from homology"/>
<evidence type="ECO:0000256" key="2">
    <source>
        <dbReference type="ARBA" id="ARBA00022723"/>
    </source>
</evidence>
<accession>I3U6W2</accession>
<dbReference type="GO" id="GO:0016846">
    <property type="term" value="F:carbon-sulfur lyase activity"/>
    <property type="evidence" value="ECO:0007669"/>
    <property type="project" value="InterPro"/>
</dbReference>
<reference evidence="7" key="2">
    <citation type="journal article" date="2013" name="PLoS ONE">
        <title>Genome implosion elicits host-confinement in Alcaligenaceae: evidence from the comparative genomics of Tetrathiobacter kashmirensis, a pathogen in the making.</title>
        <authorList>
            <person name="Ghosh W."/>
            <person name="Alam M."/>
            <person name="Roy C."/>
            <person name="Pyne P."/>
            <person name="George A."/>
            <person name="Chakraborty R."/>
            <person name="Majumder S."/>
            <person name="Agarwal A."/>
            <person name="Chakraborty S."/>
            <person name="Majumdar S."/>
            <person name="Gupta S.K."/>
        </authorList>
    </citation>
    <scope>NUCLEOTIDE SEQUENCE [LARGE SCALE GENOMIC DNA]</scope>
    <source>
        <strain evidence="7">WT001</strain>
    </source>
</reference>
<dbReference type="Proteomes" id="UP000005267">
    <property type="component" value="Chromosome"/>
</dbReference>
<evidence type="ECO:0000256" key="1">
    <source>
        <dbReference type="ARBA" id="ARBA00005495"/>
    </source>
</evidence>
<comment type="similarity">
    <text evidence="1">Belongs to the Gfa family.</text>
</comment>
<dbReference type="HOGENOM" id="CLU_055491_3_2_4"/>